<dbReference type="PANTHER" id="PTHR42964:SF1">
    <property type="entry name" value="POLYKETIDE BIOSYNTHESIS ENOYL-COA HYDRATASE PKSH-RELATED"/>
    <property type="match status" value="1"/>
</dbReference>
<dbReference type="EMBL" id="JAENRR010000001">
    <property type="protein sequence ID" value="MBK3515756.1"/>
    <property type="molecule type" value="Genomic_DNA"/>
</dbReference>
<proteinExistence type="inferred from homology"/>
<dbReference type="Gene3D" id="3.90.226.10">
    <property type="entry name" value="2-enoyl-CoA Hydratase, Chain A, domain 1"/>
    <property type="match status" value="1"/>
</dbReference>
<evidence type="ECO:0000256" key="1">
    <source>
        <dbReference type="ARBA" id="ARBA00005254"/>
    </source>
</evidence>
<dbReference type="SUPFAM" id="SSF52096">
    <property type="entry name" value="ClpP/crotonase"/>
    <property type="match status" value="1"/>
</dbReference>
<keyword evidence="3" id="KW-1185">Reference proteome</keyword>
<evidence type="ECO:0000313" key="3">
    <source>
        <dbReference type="Proteomes" id="UP000605676"/>
    </source>
</evidence>
<comment type="similarity">
    <text evidence="1">Belongs to the enoyl-CoA hydratase/isomerase family.</text>
</comment>
<dbReference type="Proteomes" id="UP000605676">
    <property type="component" value="Unassembled WGS sequence"/>
</dbReference>
<comment type="caution">
    <text evidence="2">The sequence shown here is derived from an EMBL/GenBank/DDBJ whole genome shotgun (WGS) entry which is preliminary data.</text>
</comment>
<accession>A0ABS1HDP4</accession>
<dbReference type="InterPro" id="IPR001753">
    <property type="entry name" value="Enoyl-CoA_hydra/iso"/>
</dbReference>
<dbReference type="RefSeq" id="WP_200462987.1">
    <property type="nucleotide sequence ID" value="NZ_JAENRR010000001.1"/>
</dbReference>
<dbReference type="InterPro" id="IPR051683">
    <property type="entry name" value="Enoyl-CoA_Hydratase/Isomerase"/>
</dbReference>
<dbReference type="Pfam" id="PF00378">
    <property type="entry name" value="ECH_1"/>
    <property type="match status" value="1"/>
</dbReference>
<protein>
    <submittedName>
        <fullName evidence="2">Enoyl-CoA hydratase/isomerase family protein</fullName>
    </submittedName>
</protein>
<name>A0ABS1HDP4_9BACT</name>
<dbReference type="InterPro" id="IPR029045">
    <property type="entry name" value="ClpP/crotonase-like_dom_sf"/>
</dbReference>
<gene>
    <name evidence="2" type="ORF">JIV24_00290</name>
</gene>
<reference evidence="2 3" key="1">
    <citation type="submission" date="2021-01" db="EMBL/GenBank/DDBJ databases">
        <title>Carboxyliciviraga sp.nov., isolated from coastal sediments.</title>
        <authorList>
            <person name="Lu D."/>
            <person name="Zhang T."/>
        </authorList>
    </citation>
    <scope>NUCLEOTIDE SEQUENCE [LARGE SCALE GENOMIC DNA]</scope>
    <source>
        <strain evidence="2 3">N1Y132</strain>
    </source>
</reference>
<dbReference type="CDD" id="cd06558">
    <property type="entry name" value="crotonase-like"/>
    <property type="match status" value="1"/>
</dbReference>
<dbReference type="Gene3D" id="1.10.12.10">
    <property type="entry name" value="Lyase 2-enoyl-coa Hydratase, Chain A, domain 2"/>
    <property type="match status" value="1"/>
</dbReference>
<dbReference type="InterPro" id="IPR014748">
    <property type="entry name" value="Enoyl-CoA_hydra_C"/>
</dbReference>
<sequence length="267" mass="29646">MASLECNNKHLVELNQSNGVSRILLNDPARKNALSKDMLICLIATLEKIQSDDKQKVVILRGAGGVFCSGADLKWMREGLHQTEEQNKADAELFYRTFDILNNFPKPIIIWLEKYAMGGAIGLVACADYVIADKDAKMAFTEVKLGLVPATIAPFIVNKIGLSQARALMLSALPFTAKTAKKIGLIHEVGSHKELAQRIDELSEHFKANSNKAMASTKHLLNQLSKNNFTEANKLLCIEKIAESRGTDEGQEGVKAFFEKRRPSWYK</sequence>
<organism evidence="2 3">
    <name type="scientific">Carboxylicivirga marina</name>
    <dbReference type="NCBI Taxonomy" id="2800988"/>
    <lineage>
        <taxon>Bacteria</taxon>
        <taxon>Pseudomonadati</taxon>
        <taxon>Bacteroidota</taxon>
        <taxon>Bacteroidia</taxon>
        <taxon>Marinilabiliales</taxon>
        <taxon>Marinilabiliaceae</taxon>
        <taxon>Carboxylicivirga</taxon>
    </lineage>
</organism>
<evidence type="ECO:0000313" key="2">
    <source>
        <dbReference type="EMBL" id="MBK3515756.1"/>
    </source>
</evidence>
<dbReference type="PANTHER" id="PTHR42964">
    <property type="entry name" value="ENOYL-COA HYDRATASE"/>
    <property type="match status" value="1"/>
</dbReference>